<gene>
    <name evidence="1" type="ORF">S7711_10956</name>
</gene>
<name>A0A084BAZ9_STACB</name>
<accession>A0A084BAZ9</accession>
<organism evidence="1 2">
    <name type="scientific">Stachybotrys chartarum (strain CBS 109288 / IBT 7711)</name>
    <name type="common">Toxic black mold</name>
    <name type="synonym">Stilbospora chartarum</name>
    <dbReference type="NCBI Taxonomy" id="1280523"/>
    <lineage>
        <taxon>Eukaryota</taxon>
        <taxon>Fungi</taxon>
        <taxon>Dikarya</taxon>
        <taxon>Ascomycota</taxon>
        <taxon>Pezizomycotina</taxon>
        <taxon>Sordariomycetes</taxon>
        <taxon>Hypocreomycetidae</taxon>
        <taxon>Hypocreales</taxon>
        <taxon>Stachybotryaceae</taxon>
        <taxon>Stachybotrys</taxon>
    </lineage>
</organism>
<dbReference type="OrthoDB" id="10330568at2759"/>
<evidence type="ECO:0000313" key="1">
    <source>
        <dbReference type="EMBL" id="KEY74728.1"/>
    </source>
</evidence>
<reference evidence="1 2" key="1">
    <citation type="journal article" date="2014" name="BMC Genomics">
        <title>Comparative genome sequencing reveals chemotype-specific gene clusters in the toxigenic black mold Stachybotrys.</title>
        <authorList>
            <person name="Semeiks J."/>
            <person name="Borek D."/>
            <person name="Otwinowski Z."/>
            <person name="Grishin N.V."/>
        </authorList>
    </citation>
    <scope>NUCLEOTIDE SEQUENCE [LARGE SCALE GENOMIC DNA]</scope>
    <source>
        <strain evidence="2">CBS 109288 / IBT 7711</strain>
    </source>
</reference>
<dbReference type="Proteomes" id="UP000028045">
    <property type="component" value="Unassembled WGS sequence"/>
</dbReference>
<evidence type="ECO:0000313" key="2">
    <source>
        <dbReference type="Proteomes" id="UP000028045"/>
    </source>
</evidence>
<dbReference type="EMBL" id="KL647495">
    <property type="protein sequence ID" value="KEY74728.1"/>
    <property type="molecule type" value="Genomic_DNA"/>
</dbReference>
<proteinExistence type="predicted"/>
<dbReference type="AlphaFoldDB" id="A0A084BAZ9"/>
<keyword evidence="2" id="KW-1185">Reference proteome</keyword>
<dbReference type="HOGENOM" id="CLU_2198726_0_0_1"/>
<sequence>MSTLIEGSPKFLATEKELYKKADDDWQTTPHEEKNQKALAEDFKRWRAGPDPANMGENQSYLYQVAHYTWNKQEDACKRGGDGTDEYLELNLRGLKFFNHYKRLYLSG</sequence>
<protein>
    <submittedName>
        <fullName evidence="1">Uncharacterized protein</fullName>
    </submittedName>
</protein>